<feature type="compositionally biased region" description="Low complexity" evidence="1">
    <location>
        <begin position="73"/>
        <end position="91"/>
    </location>
</feature>
<dbReference type="PaxDb" id="4113-PGSC0003DMT400093028"/>
<dbReference type="Proteomes" id="UP000011115">
    <property type="component" value="Unassembled WGS sequence"/>
</dbReference>
<reference evidence="2" key="2">
    <citation type="submission" date="2015-06" db="UniProtKB">
        <authorList>
            <consortium name="EnsemblPlants"/>
        </authorList>
    </citation>
    <scope>IDENTIFICATION</scope>
    <source>
        <strain evidence="2">DM1-3 516 R44</strain>
    </source>
</reference>
<feature type="region of interest" description="Disordered" evidence="1">
    <location>
        <begin position="72"/>
        <end position="105"/>
    </location>
</feature>
<proteinExistence type="predicted"/>
<accession>M1DR38</accession>
<dbReference type="AlphaFoldDB" id="M1DR38"/>
<protein>
    <submittedName>
        <fullName evidence="2">Uncharacterized protein</fullName>
    </submittedName>
</protein>
<evidence type="ECO:0000313" key="2">
    <source>
        <dbReference type="EnsemblPlants" id="PGSC0003DMT400093028"/>
    </source>
</evidence>
<name>M1DR38_SOLTU</name>
<evidence type="ECO:0000313" key="3">
    <source>
        <dbReference type="Proteomes" id="UP000011115"/>
    </source>
</evidence>
<keyword evidence="3" id="KW-1185">Reference proteome</keyword>
<organism evidence="2 3">
    <name type="scientific">Solanum tuberosum</name>
    <name type="common">Potato</name>
    <dbReference type="NCBI Taxonomy" id="4113"/>
    <lineage>
        <taxon>Eukaryota</taxon>
        <taxon>Viridiplantae</taxon>
        <taxon>Streptophyta</taxon>
        <taxon>Embryophyta</taxon>
        <taxon>Tracheophyta</taxon>
        <taxon>Spermatophyta</taxon>
        <taxon>Magnoliopsida</taxon>
        <taxon>eudicotyledons</taxon>
        <taxon>Gunneridae</taxon>
        <taxon>Pentapetalae</taxon>
        <taxon>asterids</taxon>
        <taxon>lamiids</taxon>
        <taxon>Solanales</taxon>
        <taxon>Solanaceae</taxon>
        <taxon>Solanoideae</taxon>
        <taxon>Solaneae</taxon>
        <taxon>Solanum</taxon>
    </lineage>
</organism>
<dbReference type="Gramene" id="PGSC0003DMT400093028">
    <property type="protein sequence ID" value="PGSC0003DMT400093028"/>
    <property type="gene ID" value="PGSC0003DMG400042599"/>
</dbReference>
<reference evidence="3" key="1">
    <citation type="journal article" date="2011" name="Nature">
        <title>Genome sequence and analysis of the tuber crop potato.</title>
        <authorList>
            <consortium name="The Potato Genome Sequencing Consortium"/>
        </authorList>
    </citation>
    <scope>NUCLEOTIDE SEQUENCE [LARGE SCALE GENOMIC DNA]</scope>
    <source>
        <strain evidence="3">cv. DM1-3 516 R44</strain>
    </source>
</reference>
<dbReference type="InParanoid" id="M1DR38"/>
<sequence length="105" mass="11259">MGMDSEMCPGLNSCPKLSVRFGFRVEVFGMDFESIDNILSRPGFGFGSRISHQGRVSGLDFEAHSGPQRSYLAAPARGSMSSARGRGRVQSGRGGWTYGRGVPSP</sequence>
<dbReference type="HOGENOM" id="CLU_2241417_0_0_1"/>
<evidence type="ECO:0000256" key="1">
    <source>
        <dbReference type="SAM" id="MobiDB-lite"/>
    </source>
</evidence>
<dbReference type="EnsemblPlants" id="PGSC0003DMT400093028">
    <property type="protein sequence ID" value="PGSC0003DMT400093028"/>
    <property type="gene ID" value="PGSC0003DMG400042599"/>
</dbReference>